<dbReference type="Pfam" id="PF05368">
    <property type="entry name" value="NmrA"/>
    <property type="match status" value="1"/>
</dbReference>
<keyword evidence="4" id="KW-1185">Reference proteome</keyword>
<sequence length="417" mass="44473">MNKNRSLPLFLSTATAYAFGFLLWMTATTIKECGGTVLALALATPPTTIPVAVLGATGRLGKETVGALLERGIPVRALVRPSSVEKLKQQQNQNELPGDGIGILDHPQVEIIEGELLDTPASGTYSDDTVLPSEELVECLTGCSVCIACYGATRKTKPSELLSWVLSTKSNDDEPDPSEDTDPIHPKQINYRSMLALGKACERINSSNNNNKDTTRIEHIVRITGKGEDPTGIFSVLLNGLGSFCKLWNYQGETVLRSKAFGGPNSGTNENEGSVGYTIVRPGVMVEDLKEDDLKPGQRRYLELKGNGGNDLPVTPVTRPQIAGLLAELAVGEAAGAGRRRRVTLAAMNVVAEDEAGASGSDLRDRIRGLASDSRSFPDSLVHEHKSATKRFFRRLAAAVAAVVVAAVSLLGKVVLG</sequence>
<evidence type="ECO:0000256" key="1">
    <source>
        <dbReference type="SAM" id="Phobius"/>
    </source>
</evidence>
<dbReference type="SUPFAM" id="SSF51735">
    <property type="entry name" value="NAD(P)-binding Rossmann-fold domains"/>
    <property type="match status" value="1"/>
</dbReference>
<reference evidence="3 4" key="1">
    <citation type="submission" date="2019-01" db="EMBL/GenBank/DDBJ databases">
        <authorList>
            <person name="Ferrante I. M."/>
        </authorList>
    </citation>
    <scope>NUCLEOTIDE SEQUENCE [LARGE SCALE GENOMIC DNA]</scope>
    <source>
        <strain evidence="3 4">B856</strain>
    </source>
</reference>
<dbReference type="EMBL" id="CAACVS010000377">
    <property type="protein sequence ID" value="VEU41726.1"/>
    <property type="molecule type" value="Genomic_DNA"/>
</dbReference>
<feature type="transmembrane region" description="Helical" evidence="1">
    <location>
        <begin position="37"/>
        <end position="56"/>
    </location>
</feature>
<dbReference type="PANTHER" id="PTHR15020:SF11">
    <property type="entry name" value="OS06G0360300 PROTEIN"/>
    <property type="match status" value="1"/>
</dbReference>
<accession>A0A448ZIC8</accession>
<keyword evidence="1" id="KW-0812">Transmembrane</keyword>
<evidence type="ECO:0000313" key="4">
    <source>
        <dbReference type="Proteomes" id="UP000291116"/>
    </source>
</evidence>
<name>A0A448ZIC8_9STRA</name>
<feature type="transmembrane region" description="Helical" evidence="1">
    <location>
        <begin position="396"/>
        <end position="416"/>
    </location>
</feature>
<dbReference type="OrthoDB" id="419598at2759"/>
<dbReference type="Proteomes" id="UP000291116">
    <property type="component" value="Unassembled WGS sequence"/>
</dbReference>
<feature type="transmembrane region" description="Helical" evidence="1">
    <location>
        <begin position="7"/>
        <end position="25"/>
    </location>
</feature>
<evidence type="ECO:0000259" key="2">
    <source>
        <dbReference type="Pfam" id="PF05368"/>
    </source>
</evidence>
<dbReference type="InterPro" id="IPR008030">
    <property type="entry name" value="NmrA-like"/>
</dbReference>
<protein>
    <recommendedName>
        <fullName evidence="2">NmrA-like domain-containing protein</fullName>
    </recommendedName>
</protein>
<dbReference type="Gene3D" id="3.40.50.720">
    <property type="entry name" value="NAD(P)-binding Rossmann-like Domain"/>
    <property type="match status" value="1"/>
</dbReference>
<feature type="domain" description="NmrA-like" evidence="2">
    <location>
        <begin position="51"/>
        <end position="148"/>
    </location>
</feature>
<dbReference type="PANTHER" id="PTHR15020">
    <property type="entry name" value="FLAVIN REDUCTASE-RELATED"/>
    <property type="match status" value="1"/>
</dbReference>
<keyword evidence="1" id="KW-1133">Transmembrane helix</keyword>
<proteinExistence type="predicted"/>
<organism evidence="3 4">
    <name type="scientific">Pseudo-nitzschia multistriata</name>
    <dbReference type="NCBI Taxonomy" id="183589"/>
    <lineage>
        <taxon>Eukaryota</taxon>
        <taxon>Sar</taxon>
        <taxon>Stramenopiles</taxon>
        <taxon>Ochrophyta</taxon>
        <taxon>Bacillariophyta</taxon>
        <taxon>Bacillariophyceae</taxon>
        <taxon>Bacillariophycidae</taxon>
        <taxon>Bacillariales</taxon>
        <taxon>Bacillariaceae</taxon>
        <taxon>Pseudo-nitzschia</taxon>
    </lineage>
</organism>
<dbReference type="InterPro" id="IPR036291">
    <property type="entry name" value="NAD(P)-bd_dom_sf"/>
</dbReference>
<evidence type="ECO:0000313" key="3">
    <source>
        <dbReference type="EMBL" id="VEU41726.1"/>
    </source>
</evidence>
<keyword evidence="1" id="KW-0472">Membrane</keyword>
<dbReference type="AlphaFoldDB" id="A0A448ZIC8"/>
<gene>
    <name evidence="3" type="ORF">PSNMU_V1.4_AUG-EV-PASAV3_0086040</name>
</gene>